<keyword evidence="2" id="KW-1185">Reference proteome</keyword>
<accession>A0A7D8V0T9</accession>
<evidence type="ECO:0000313" key="1">
    <source>
        <dbReference type="EMBL" id="TXT09097.1"/>
    </source>
</evidence>
<dbReference type="Gene3D" id="1.10.472.10">
    <property type="entry name" value="Cyclin-like"/>
    <property type="match status" value="1"/>
</dbReference>
<dbReference type="InterPro" id="IPR036915">
    <property type="entry name" value="Cyclin-like_sf"/>
</dbReference>
<dbReference type="Proteomes" id="UP000473826">
    <property type="component" value="Unassembled WGS sequence"/>
</dbReference>
<dbReference type="SUPFAM" id="SSF47954">
    <property type="entry name" value="Cyclin-like"/>
    <property type="match status" value="1"/>
</dbReference>
<comment type="caution">
    <text evidence="1">The sequence shown here is derived from an EMBL/GenBank/DDBJ whole genome shotgun (WGS) entry which is preliminary data.</text>
</comment>
<dbReference type="PANTHER" id="PTHR10026">
    <property type="entry name" value="CYCLIN"/>
    <property type="match status" value="1"/>
</dbReference>
<evidence type="ECO:0000313" key="2">
    <source>
        <dbReference type="Proteomes" id="UP000473826"/>
    </source>
</evidence>
<dbReference type="AlphaFoldDB" id="A0A7D8V0T9"/>
<protein>
    <submittedName>
        <fullName evidence="1">Uncharacterized protein</fullName>
    </submittedName>
</protein>
<organism evidence="1 2">
    <name type="scientific">Vanrija humicola</name>
    <name type="common">Yeast</name>
    <name type="synonym">Cryptococcus humicola</name>
    <dbReference type="NCBI Taxonomy" id="5417"/>
    <lineage>
        <taxon>Eukaryota</taxon>
        <taxon>Fungi</taxon>
        <taxon>Dikarya</taxon>
        <taxon>Basidiomycota</taxon>
        <taxon>Agaricomycotina</taxon>
        <taxon>Tremellomycetes</taxon>
        <taxon>Trichosporonales</taxon>
        <taxon>Trichosporonaceae</taxon>
        <taxon>Vanrija</taxon>
    </lineage>
</organism>
<dbReference type="InterPro" id="IPR043198">
    <property type="entry name" value="Cyclin/Ssn8"/>
</dbReference>
<sequence length="251" mass="27900">MRRSLKDFEPRLIAPTILFLASKIEEGAIKLRYIINACLAKFEPGAKFYEPVEDLPETHNAGPEYRRWEKEVLAMEEVVLEALCFDMVVEQPWPVLRRSIRGLDTFWVEEAPVSADAMDVEQSEPAARSEVTEAVVNELGWVLLNEGLLSPLGVLYRPETLALATFALIIALVDEAPLSEATAAAAELGARFGLDVAFDPETGATGEDLAGVKGEPASRAPLTYLRRHSTLCPVLQQRHYRSESRPIRPCR</sequence>
<dbReference type="GO" id="GO:0006357">
    <property type="term" value="P:regulation of transcription by RNA polymerase II"/>
    <property type="evidence" value="ECO:0007669"/>
    <property type="project" value="InterPro"/>
</dbReference>
<dbReference type="GO" id="GO:0016538">
    <property type="term" value="F:cyclin-dependent protein serine/threonine kinase regulator activity"/>
    <property type="evidence" value="ECO:0007669"/>
    <property type="project" value="InterPro"/>
</dbReference>
<gene>
    <name evidence="1" type="ORF">VHUM_02571</name>
</gene>
<dbReference type="EMBL" id="QKWK01000006">
    <property type="protein sequence ID" value="TXT09097.1"/>
    <property type="molecule type" value="Genomic_DNA"/>
</dbReference>
<name>A0A7D8V0T9_VANHU</name>
<proteinExistence type="predicted"/>
<dbReference type="OrthoDB" id="25002at2759"/>
<reference evidence="1 2" key="1">
    <citation type="journal article" date="2019" name="PLoS Genet.">
        <title>Convergent evolution of linked mating-type loci in basidiomycete fungi.</title>
        <authorList>
            <person name="Sun S."/>
            <person name="Coelho M.A."/>
            <person name="Heitman J."/>
            <person name="Nowrousian M."/>
        </authorList>
    </citation>
    <scope>NUCLEOTIDE SEQUENCE [LARGE SCALE GENOMIC DNA]</scope>
    <source>
        <strain evidence="1 2">CBS 4282</strain>
    </source>
</reference>